<name>A0ABR3TZS6_9PEZI</name>
<sequence>MEHDTTGQSPAEGNIQVGQAEGQQLPSPSPSTLAGPARSEAPGAETNTTAHQSQSPSAPSSQSTLNLTDLELLHAWQNSTAPSVANFVSRIDTVLPFFRVTLPEIGFSYPFVLHSVLALSAIHLARFKRGREQFYRLESERHWNQGFSMATSQVAQVNDEGYHAFFVFSMLSCMYKLATGPTPGDYLAFSEQGHEPPEWLIYYKGYHSFMILGIDAMRRGPLAELIECGSQTTRPFFAPTESTDPEPIAELRRLCDSTLGTEDVKHSLYKAAVDGLSRCFSIMPGGRHHGDFNIFVWALNIPQDFIPCIQEREPMALVIFAYFVALLNELSAWWVMDGWVNHLMAGIWDALSAGRRPCIRWPMEQTGWLPP</sequence>
<keyword evidence="4" id="KW-1185">Reference proteome</keyword>
<protein>
    <submittedName>
        <fullName evidence="3">Transcription factor</fullName>
    </submittedName>
</protein>
<accession>A0ABR3TZS6</accession>
<dbReference type="Pfam" id="PF11951">
    <property type="entry name" value="Fungal_trans_2"/>
    <property type="match status" value="1"/>
</dbReference>
<evidence type="ECO:0000256" key="2">
    <source>
        <dbReference type="SAM" id="Phobius"/>
    </source>
</evidence>
<organism evidence="3 4">
    <name type="scientific">Diplodia intermedia</name>
    <dbReference type="NCBI Taxonomy" id="856260"/>
    <lineage>
        <taxon>Eukaryota</taxon>
        <taxon>Fungi</taxon>
        <taxon>Dikarya</taxon>
        <taxon>Ascomycota</taxon>
        <taxon>Pezizomycotina</taxon>
        <taxon>Dothideomycetes</taxon>
        <taxon>Dothideomycetes incertae sedis</taxon>
        <taxon>Botryosphaeriales</taxon>
        <taxon>Botryosphaeriaceae</taxon>
        <taxon>Diplodia</taxon>
    </lineage>
</organism>
<feature type="transmembrane region" description="Helical" evidence="2">
    <location>
        <begin position="315"/>
        <end position="336"/>
    </location>
</feature>
<feature type="transmembrane region" description="Helical" evidence="2">
    <location>
        <begin position="107"/>
        <end position="127"/>
    </location>
</feature>
<evidence type="ECO:0000313" key="3">
    <source>
        <dbReference type="EMBL" id="KAL1648403.1"/>
    </source>
</evidence>
<keyword evidence="2" id="KW-0472">Membrane</keyword>
<evidence type="ECO:0000256" key="1">
    <source>
        <dbReference type="SAM" id="MobiDB-lite"/>
    </source>
</evidence>
<gene>
    <name evidence="3" type="primary">UPC2_1</name>
    <name evidence="3" type="ORF">SLS58_002156</name>
</gene>
<feature type="compositionally biased region" description="Polar residues" evidence="1">
    <location>
        <begin position="1"/>
        <end position="11"/>
    </location>
</feature>
<proteinExistence type="predicted"/>
<keyword evidence="2" id="KW-0812">Transmembrane</keyword>
<dbReference type="PANTHER" id="PTHR47784:SF5">
    <property type="entry name" value="STEROL UPTAKE CONTROL PROTEIN 2"/>
    <property type="match status" value="1"/>
</dbReference>
<dbReference type="InterPro" id="IPR021858">
    <property type="entry name" value="Fun_TF"/>
</dbReference>
<evidence type="ECO:0000313" key="4">
    <source>
        <dbReference type="Proteomes" id="UP001521184"/>
    </source>
</evidence>
<feature type="compositionally biased region" description="Polar residues" evidence="1">
    <location>
        <begin position="21"/>
        <end position="32"/>
    </location>
</feature>
<feature type="region of interest" description="Disordered" evidence="1">
    <location>
        <begin position="1"/>
        <end position="63"/>
    </location>
</feature>
<dbReference type="Proteomes" id="UP001521184">
    <property type="component" value="Unassembled WGS sequence"/>
</dbReference>
<dbReference type="InterPro" id="IPR053157">
    <property type="entry name" value="Sterol_Uptake_Regulator"/>
</dbReference>
<comment type="caution">
    <text evidence="3">The sequence shown here is derived from an EMBL/GenBank/DDBJ whole genome shotgun (WGS) entry which is preliminary data.</text>
</comment>
<feature type="compositionally biased region" description="Low complexity" evidence="1">
    <location>
        <begin position="52"/>
        <end position="63"/>
    </location>
</feature>
<reference evidence="3 4" key="1">
    <citation type="journal article" date="2023" name="Plant Dis.">
        <title>First Report of Diplodia intermedia Causing Canker and Dieback Diseases on Apple Trees in Canada.</title>
        <authorList>
            <person name="Ellouze W."/>
            <person name="Ilyukhin E."/>
            <person name="Sulman M."/>
            <person name="Ali S."/>
        </authorList>
    </citation>
    <scope>NUCLEOTIDE SEQUENCE [LARGE SCALE GENOMIC DNA]</scope>
    <source>
        <strain evidence="3 4">M45-28</strain>
    </source>
</reference>
<dbReference type="EMBL" id="JAKEKT020000009">
    <property type="protein sequence ID" value="KAL1648403.1"/>
    <property type="molecule type" value="Genomic_DNA"/>
</dbReference>
<dbReference type="PANTHER" id="PTHR47784">
    <property type="entry name" value="STEROL UPTAKE CONTROL PROTEIN 2"/>
    <property type="match status" value="1"/>
</dbReference>
<keyword evidence="2" id="KW-1133">Transmembrane helix</keyword>